<dbReference type="PANTHER" id="PTHR34856">
    <property type="entry name" value="PROTEIN NRFD"/>
    <property type="match status" value="1"/>
</dbReference>
<dbReference type="GO" id="GO:0005886">
    <property type="term" value="C:plasma membrane"/>
    <property type="evidence" value="ECO:0007669"/>
    <property type="project" value="UniProtKB-SubCell"/>
</dbReference>
<dbReference type="EMBL" id="CP003273">
    <property type="protein sequence ID" value="AGL00644.1"/>
    <property type="molecule type" value="Genomic_DNA"/>
</dbReference>
<protein>
    <submittedName>
        <fullName evidence="8">Formate-dependent nitrite reductase, membrane component</fullName>
    </submittedName>
</protein>
<dbReference type="KEGG" id="dgi:Desgi_1119"/>
<dbReference type="OrthoDB" id="9778963at2"/>
<proteinExistence type="inferred from homology"/>
<dbReference type="Pfam" id="PF03916">
    <property type="entry name" value="NrfD"/>
    <property type="match status" value="1"/>
</dbReference>
<keyword evidence="3" id="KW-1003">Cell membrane</keyword>
<reference evidence="8 9" key="1">
    <citation type="submission" date="2012-01" db="EMBL/GenBank/DDBJ databases">
        <title>Complete sequence of Desulfotomaculum gibsoniae DSM 7213.</title>
        <authorList>
            <consortium name="US DOE Joint Genome Institute"/>
            <person name="Lucas S."/>
            <person name="Han J."/>
            <person name="Lapidus A."/>
            <person name="Cheng J.-F."/>
            <person name="Goodwin L."/>
            <person name="Pitluck S."/>
            <person name="Peters L."/>
            <person name="Ovchinnikova G."/>
            <person name="Teshima H."/>
            <person name="Detter J.C."/>
            <person name="Han C."/>
            <person name="Tapia R."/>
            <person name="Land M."/>
            <person name="Hauser L."/>
            <person name="Kyrpides N."/>
            <person name="Ivanova N."/>
            <person name="Pagani I."/>
            <person name="Parshina S."/>
            <person name="Plugge C."/>
            <person name="Muyzer G."/>
            <person name="Kuever J."/>
            <person name="Ivanova A."/>
            <person name="Nazina T."/>
            <person name="Klenk H.-P."/>
            <person name="Brambilla E."/>
            <person name="Spring S."/>
            <person name="Stams A.F."/>
            <person name="Woyke T."/>
        </authorList>
    </citation>
    <scope>NUCLEOTIDE SEQUENCE [LARGE SCALE GENOMIC DNA]</scope>
    <source>
        <strain evidence="8 9">DSM 7213</strain>
    </source>
</reference>
<feature type="transmembrane region" description="Helical" evidence="7">
    <location>
        <begin position="27"/>
        <end position="47"/>
    </location>
</feature>
<evidence type="ECO:0000256" key="4">
    <source>
        <dbReference type="ARBA" id="ARBA00022692"/>
    </source>
</evidence>
<evidence type="ECO:0000256" key="7">
    <source>
        <dbReference type="SAM" id="Phobius"/>
    </source>
</evidence>
<feature type="transmembrane region" description="Helical" evidence="7">
    <location>
        <begin position="53"/>
        <end position="73"/>
    </location>
</feature>
<evidence type="ECO:0000256" key="5">
    <source>
        <dbReference type="ARBA" id="ARBA00022989"/>
    </source>
</evidence>
<accession>R4KDI8</accession>
<keyword evidence="4 7" id="KW-0812">Transmembrane</keyword>
<evidence type="ECO:0000313" key="9">
    <source>
        <dbReference type="Proteomes" id="UP000013520"/>
    </source>
</evidence>
<comment type="similarity">
    <text evidence="2">Belongs to the NrfD family.</text>
</comment>
<dbReference type="Gene3D" id="1.20.1630.10">
    <property type="entry name" value="Formate dehydrogenase/DMSO reductase domain"/>
    <property type="match status" value="1"/>
</dbReference>
<feature type="transmembrane region" description="Helical" evidence="7">
    <location>
        <begin position="231"/>
        <end position="252"/>
    </location>
</feature>
<organism evidence="8 9">
    <name type="scientific">Desulfoscipio gibsoniae DSM 7213</name>
    <dbReference type="NCBI Taxonomy" id="767817"/>
    <lineage>
        <taxon>Bacteria</taxon>
        <taxon>Bacillati</taxon>
        <taxon>Bacillota</taxon>
        <taxon>Clostridia</taxon>
        <taxon>Eubacteriales</taxon>
        <taxon>Desulfallaceae</taxon>
        <taxon>Desulfoscipio</taxon>
    </lineage>
</organism>
<evidence type="ECO:0000256" key="6">
    <source>
        <dbReference type="ARBA" id="ARBA00023136"/>
    </source>
</evidence>
<name>R4KDI8_9FIRM</name>
<dbReference type="InterPro" id="IPR052049">
    <property type="entry name" value="Electron_transfer_protein"/>
</dbReference>
<dbReference type="Proteomes" id="UP000013520">
    <property type="component" value="Chromosome"/>
</dbReference>
<dbReference type="HOGENOM" id="CLU_926618_0_0_9"/>
<comment type="subcellular location">
    <subcellularLocation>
        <location evidence="1">Cell membrane</location>
        <topology evidence="1">Multi-pass membrane protein</topology>
    </subcellularLocation>
</comment>
<dbReference type="eggNOG" id="COG3301">
    <property type="taxonomic scope" value="Bacteria"/>
</dbReference>
<feature type="transmembrane region" description="Helical" evidence="7">
    <location>
        <begin position="94"/>
        <end position="111"/>
    </location>
</feature>
<feature type="transmembrane region" description="Helical" evidence="7">
    <location>
        <begin position="123"/>
        <end position="141"/>
    </location>
</feature>
<gene>
    <name evidence="8" type="ORF">Desgi_1119</name>
</gene>
<evidence type="ECO:0000256" key="1">
    <source>
        <dbReference type="ARBA" id="ARBA00004651"/>
    </source>
</evidence>
<dbReference type="InterPro" id="IPR005614">
    <property type="entry name" value="NrfD-like"/>
</dbReference>
<sequence length="293" mass="31763">MTAQSVPIVEGNEFVMGFRKQTVWTQWIALAFFFGKIGAGIFILSVFLGTPLLALAGILIENIGKGGALLIHLGRPERFWRALTRPSTSWIARTVWVMGIFTAIAAIYLLLPTGSAAWEFFRILALVSAVLVAVTDGFVMNDSPAIPLWNTPMIPFLFILYSILGGTTVFFFLVHGGWVTVNSLINLETLAITLILINLIGVATYLLSVVNATAAARESLLLLIKGPYSKMFFGFVVCIGFLFTLFLSLFVGASGGTAVVGLITLADLIGHFFIFYLLLQAGVYSPVLGKLTI</sequence>
<keyword evidence="6 7" id="KW-0472">Membrane</keyword>
<dbReference type="RefSeq" id="WP_006523659.1">
    <property type="nucleotide sequence ID" value="NC_021184.1"/>
</dbReference>
<evidence type="ECO:0000313" key="8">
    <source>
        <dbReference type="EMBL" id="AGL00644.1"/>
    </source>
</evidence>
<feature type="transmembrane region" description="Helical" evidence="7">
    <location>
        <begin position="153"/>
        <end position="178"/>
    </location>
</feature>
<evidence type="ECO:0000256" key="2">
    <source>
        <dbReference type="ARBA" id="ARBA00008929"/>
    </source>
</evidence>
<dbReference type="STRING" id="767817.Desgi_1119"/>
<keyword evidence="5 7" id="KW-1133">Transmembrane helix</keyword>
<keyword evidence="9" id="KW-1185">Reference proteome</keyword>
<dbReference type="PANTHER" id="PTHR34856:SF2">
    <property type="entry name" value="PROTEIN NRFD"/>
    <property type="match status" value="1"/>
</dbReference>
<dbReference type="AlphaFoldDB" id="R4KDI8"/>
<feature type="transmembrane region" description="Helical" evidence="7">
    <location>
        <begin position="190"/>
        <end position="210"/>
    </location>
</feature>
<evidence type="ECO:0000256" key="3">
    <source>
        <dbReference type="ARBA" id="ARBA00022475"/>
    </source>
</evidence>
<feature type="transmembrane region" description="Helical" evidence="7">
    <location>
        <begin position="258"/>
        <end position="279"/>
    </location>
</feature>